<dbReference type="EMBL" id="JBANRG010000015">
    <property type="protein sequence ID" value="KAK7460428.1"/>
    <property type="molecule type" value="Genomic_DNA"/>
</dbReference>
<evidence type="ECO:0000256" key="2">
    <source>
        <dbReference type="SAM" id="SignalP"/>
    </source>
</evidence>
<dbReference type="InterPro" id="IPR015943">
    <property type="entry name" value="WD40/YVTN_repeat-like_dom_sf"/>
</dbReference>
<dbReference type="InterPro" id="IPR036322">
    <property type="entry name" value="WD40_repeat_dom_sf"/>
</dbReference>
<keyword evidence="2" id="KW-0732">Signal</keyword>
<feature type="compositionally biased region" description="Acidic residues" evidence="1">
    <location>
        <begin position="638"/>
        <end position="656"/>
    </location>
</feature>
<organism evidence="3 4">
    <name type="scientific">Marasmiellus scandens</name>
    <dbReference type="NCBI Taxonomy" id="2682957"/>
    <lineage>
        <taxon>Eukaryota</taxon>
        <taxon>Fungi</taxon>
        <taxon>Dikarya</taxon>
        <taxon>Basidiomycota</taxon>
        <taxon>Agaricomycotina</taxon>
        <taxon>Agaricomycetes</taxon>
        <taxon>Agaricomycetidae</taxon>
        <taxon>Agaricales</taxon>
        <taxon>Marasmiineae</taxon>
        <taxon>Omphalotaceae</taxon>
        <taxon>Marasmiellus</taxon>
    </lineage>
</organism>
<evidence type="ECO:0000313" key="3">
    <source>
        <dbReference type="EMBL" id="KAK7460428.1"/>
    </source>
</evidence>
<evidence type="ECO:0000313" key="4">
    <source>
        <dbReference type="Proteomes" id="UP001498398"/>
    </source>
</evidence>
<name>A0ABR1JIQ9_9AGAR</name>
<protein>
    <submittedName>
        <fullName evidence="3">Uncharacterized protein</fullName>
    </submittedName>
</protein>
<sequence>MMKSIVSVFAIFAATVVAQESHVVNLVNNCGQGTAVFEVAGGQQFTGASNTISGPVSGGLAWIKGAFGCGDADALNCGDVEFTLINPDTDPSNTQNAINYSLQQNGGQTHTFKYNMAFTANGCDLTPNNPGPCTGATQDVCPGAFVGTDATDGTVFQCSAANVGLATGGAEPDMVLFESIPSFVHSADDSAPLVKEPHQRFGSGTLETLIEVIRAFGHRDISTGPASEILSKRPQSWRTAPRPYNQATKLSRFYEDLPSLSATTDATPNARNVFEARCEVLCDSTTAPISIQISSDNNFIALTGRGGWKDRSPSFAYRWLGGNNSDFCTRSVEVGLAGIACHMTMDDSKRLSSLETKTDANSRDYGYSSDLLPTHTLDSRAFDGPMIMLSNGRLARAASRGRIGIWSLDDLPTHGSSGTDRIGGRINMDDTWRDEPSEIEDSAGSSPQIAITLPGDLKELPINVWNTHPSKSDTLLCGQESLHALAMVDLERGGILSSKFLGHGGRITGITTSPTADPNVFCTGCDDGLARLFDVRQQLPVLTVEGDHNDGSCCATFVHPDGIPVIFMGARRRSECVRTWDVRARAAVYELATGNNAVDGLAWDSTRNTLYALTRCLGVDRMGYHHDYRPANFREGNEATDEDGDEDDDEDDDDGGDDRYWPGKAYNPELYFEYGFDAGEHRVYQYKFKVDPDRDVVPPYGDARGSSGRDYFWGV</sequence>
<dbReference type="SMART" id="SM00320">
    <property type="entry name" value="WD40"/>
    <property type="match status" value="1"/>
</dbReference>
<feature type="region of interest" description="Disordered" evidence="1">
    <location>
        <begin position="630"/>
        <end position="662"/>
    </location>
</feature>
<dbReference type="Proteomes" id="UP001498398">
    <property type="component" value="Unassembled WGS sequence"/>
</dbReference>
<comment type="caution">
    <text evidence="3">The sequence shown here is derived from an EMBL/GenBank/DDBJ whole genome shotgun (WGS) entry which is preliminary data.</text>
</comment>
<keyword evidence="4" id="KW-1185">Reference proteome</keyword>
<dbReference type="Gene3D" id="2.130.10.10">
    <property type="entry name" value="YVTN repeat-like/Quinoprotein amine dehydrogenase"/>
    <property type="match status" value="1"/>
</dbReference>
<reference evidence="3 4" key="1">
    <citation type="submission" date="2024-01" db="EMBL/GenBank/DDBJ databases">
        <title>A draft genome for the cacao thread blight pathogen Marasmiellus scandens.</title>
        <authorList>
            <person name="Baruah I.K."/>
            <person name="Leung J."/>
            <person name="Bukari Y."/>
            <person name="Amoako-Attah I."/>
            <person name="Meinhardt L.W."/>
            <person name="Bailey B.A."/>
            <person name="Cohen S.P."/>
        </authorList>
    </citation>
    <scope>NUCLEOTIDE SEQUENCE [LARGE SCALE GENOMIC DNA]</scope>
    <source>
        <strain evidence="3 4">GH-19</strain>
    </source>
</reference>
<dbReference type="InterPro" id="IPR001680">
    <property type="entry name" value="WD40_rpt"/>
</dbReference>
<accession>A0ABR1JIQ9</accession>
<proteinExistence type="predicted"/>
<dbReference type="SUPFAM" id="SSF50978">
    <property type="entry name" value="WD40 repeat-like"/>
    <property type="match status" value="1"/>
</dbReference>
<gene>
    <name evidence="3" type="ORF">VKT23_009147</name>
</gene>
<evidence type="ECO:0000256" key="1">
    <source>
        <dbReference type="SAM" id="MobiDB-lite"/>
    </source>
</evidence>
<feature type="signal peptide" evidence="2">
    <location>
        <begin position="1"/>
        <end position="18"/>
    </location>
</feature>
<feature type="chain" id="PRO_5046189541" evidence="2">
    <location>
        <begin position="19"/>
        <end position="715"/>
    </location>
</feature>